<dbReference type="PANTHER" id="PTHR34319">
    <property type="entry name" value="MAJOR EXPORTED PROTEIN"/>
    <property type="match status" value="1"/>
</dbReference>
<protein>
    <submittedName>
        <fullName evidence="1">Secreted protein hcp</fullName>
    </submittedName>
</protein>
<dbReference type="Pfam" id="PF05638">
    <property type="entry name" value="T6SS_HCP"/>
    <property type="match status" value="1"/>
</dbReference>
<dbReference type="GeneID" id="66825424"/>
<evidence type="ECO:0000313" key="1">
    <source>
        <dbReference type="EMBL" id="SUB16124.1"/>
    </source>
</evidence>
<dbReference type="Gene3D" id="2.30.110.20">
    <property type="entry name" value="Hcp1-like"/>
    <property type="match status" value="1"/>
</dbReference>
<dbReference type="Proteomes" id="UP000254640">
    <property type="component" value="Unassembled WGS sequence"/>
</dbReference>
<organism evidence="1 2">
    <name type="scientific">Enterobacter agglomerans</name>
    <name type="common">Erwinia herbicola</name>
    <name type="synonym">Pantoea agglomerans</name>
    <dbReference type="NCBI Taxonomy" id="549"/>
    <lineage>
        <taxon>Bacteria</taxon>
        <taxon>Pseudomonadati</taxon>
        <taxon>Pseudomonadota</taxon>
        <taxon>Gammaproteobacteria</taxon>
        <taxon>Enterobacterales</taxon>
        <taxon>Erwiniaceae</taxon>
        <taxon>Pantoea</taxon>
        <taxon>Pantoea agglomerans group</taxon>
    </lineage>
</organism>
<evidence type="ECO:0000313" key="2">
    <source>
        <dbReference type="Proteomes" id="UP000254640"/>
    </source>
</evidence>
<name>A0A379AE15_ENTAG</name>
<dbReference type="EMBL" id="UGSO01000001">
    <property type="protein sequence ID" value="SUB16124.1"/>
    <property type="molecule type" value="Genomic_DNA"/>
</dbReference>
<dbReference type="InterPro" id="IPR036624">
    <property type="entry name" value="Hcp1-lik_sf"/>
</dbReference>
<dbReference type="RefSeq" id="WP_062758075.1">
    <property type="nucleotide sequence ID" value="NZ_CP077366.1"/>
</dbReference>
<dbReference type="AlphaFoldDB" id="A0A379AE15"/>
<gene>
    <name evidence="1" type="primary">hcpA_1</name>
    <name evidence="1" type="ORF">NCTC9381_02026</name>
</gene>
<dbReference type="NCBIfam" id="TIGR03344">
    <property type="entry name" value="VI_effect_Hcp1"/>
    <property type="match status" value="1"/>
</dbReference>
<proteinExistence type="predicted"/>
<dbReference type="SUPFAM" id="SSF141452">
    <property type="entry name" value="Hcp1-like"/>
    <property type="match status" value="1"/>
</dbReference>
<dbReference type="PANTHER" id="PTHR34319:SF6">
    <property type="entry name" value="MAJOR EXPORTED PROTEIN"/>
    <property type="match status" value="1"/>
</dbReference>
<sequence length="163" mass="18201">MAIPAYLWLKDDGNNIIVGSVDVAGREGAIEVLGLNHGVMLSTDNVTGKTTAVHEHASYSFDKEIDKSSPCLYRAVTSGQKLCSAEIRFYRINDAGQEVEYFNTLMEGVTVICVGPMMYDVKSRYGEARDHLETVELIYEKITWRYADGNIVHSDSWNDRVTA</sequence>
<dbReference type="InterPro" id="IPR008514">
    <property type="entry name" value="T6SS_Hcp"/>
</dbReference>
<dbReference type="InterPro" id="IPR052947">
    <property type="entry name" value="T6SS_Hcp1_domain"/>
</dbReference>
<keyword evidence="2" id="KW-1185">Reference proteome</keyword>
<accession>A0A379AE15</accession>
<reference evidence="1 2" key="1">
    <citation type="submission" date="2018-06" db="EMBL/GenBank/DDBJ databases">
        <authorList>
            <consortium name="Pathogen Informatics"/>
            <person name="Doyle S."/>
        </authorList>
    </citation>
    <scope>NUCLEOTIDE SEQUENCE [LARGE SCALE GENOMIC DNA]</scope>
    <source>
        <strain evidence="1 2">NCTC9381</strain>
    </source>
</reference>